<keyword evidence="6 10" id="KW-0460">Magnesium</keyword>
<accession>A0ABV8V3L8</accession>
<dbReference type="PANTHER" id="PTHR30523:SF6">
    <property type="entry name" value="PHOSPHOENOLPYRUVATE CARBOXYLASE"/>
    <property type="match status" value="1"/>
</dbReference>
<keyword evidence="7 10" id="KW-0456">Lyase</keyword>
<name>A0ABV8V3L8_9GAMM</name>
<dbReference type="InterPro" id="IPR015813">
    <property type="entry name" value="Pyrv/PenolPyrv_kinase-like_dom"/>
</dbReference>
<evidence type="ECO:0000256" key="7">
    <source>
        <dbReference type="ARBA" id="ARBA00023239"/>
    </source>
</evidence>
<evidence type="ECO:0000313" key="14">
    <source>
        <dbReference type="Proteomes" id="UP001595840"/>
    </source>
</evidence>
<evidence type="ECO:0000256" key="4">
    <source>
        <dbReference type="ARBA" id="ARBA00012305"/>
    </source>
</evidence>
<evidence type="ECO:0000256" key="6">
    <source>
        <dbReference type="ARBA" id="ARBA00022842"/>
    </source>
</evidence>
<dbReference type="InterPro" id="IPR033129">
    <property type="entry name" value="PEPCASE_His_AS"/>
</dbReference>
<evidence type="ECO:0000256" key="11">
    <source>
        <dbReference type="PROSITE-ProRule" id="PRU10111"/>
    </source>
</evidence>
<keyword evidence="14" id="KW-1185">Reference proteome</keyword>
<dbReference type="SUPFAM" id="SSF51621">
    <property type="entry name" value="Phosphoenolpyruvate/pyruvate domain"/>
    <property type="match status" value="1"/>
</dbReference>
<gene>
    <name evidence="10 13" type="primary">ppc</name>
    <name evidence="13" type="ORF">ACFOX3_09335</name>
</gene>
<comment type="subunit">
    <text evidence="10">Homotetramer.</text>
</comment>
<sequence length="871" mass="96941">MSALRNQVKALGTLLGQTIAEDKGPECLALIESIRLQGKAIDGGDQKALLSLMGKISEGDDETLLTIARAFSQFLNMANIAEQIYTVSDEAQSLIDRPDPFASLQAQFDAKHWHKSDFAKAMASLHIDLVLTAHPTEVTRRTLIHKYREIEAQLRRGADADNERIQELMAQDWHTNSIRRIRPTPVDEASWGLAVIEDSLWTALPLFMRQLDQHAQAITGEPLPLATAPVRMSSWMGGDRDGNPFVTAKLTREVIAMSRAKAAELYGKDLEQLSMELSMMDASPGLIAALPEEHKNSEQPYRELIRPLRKLLAVTREQMEAQARTGKATNTQVPLLENAQELIAPLHLCYHSLMECNLASIARGNLLDVIRRIQCFGVGLIRLDIRQHSERHNDVLSELTQFLGLGDYLNWSEAERQTFLRAELDNRRPLVPADWAPSSDVAEVLDTISVIAQTPAEMMGIYIISMASQPSDVLLVQLLQKACGIRAPLPVAPLFETLEDLDNAEQVMTDLLAMPGYKERSKGHQYVMIGYSDSAKDAGVLAASWAQYRAQDALIKLHQREDLKLTLFHGRGGAIGRGGGPAHGAILSQPPGSVTGGLRVTEQGETIRYKFGMPKLAVRSLSLYASAILEALLAPPPEPKPEWRDLMDSMSEKACKTYRSYVREQPDFVRYFRQGTPEQELAQLPLGSRPAKRKSTGGIESLRAIPWIFAWTQNRLMLPSWLGFGTALEDALQHNAEPLLKDMQAHWPFFRSRLAMMEMVYSKSNAKISALYDAKLVEKELIGMGEDLRNLLTTDISTLLKFLGQSTLLEKDGWGQQSLDVRQSYLVPLHLLQIELLARVRASHDENQVSDCNRALMVSMTGIAAGMRNTG</sequence>
<comment type="similarity">
    <text evidence="3 10">Belongs to the PEPCase type 1 family.</text>
</comment>
<dbReference type="RefSeq" id="WP_290260452.1">
    <property type="nucleotide sequence ID" value="NZ_JAUFQG010000004.1"/>
</dbReference>
<dbReference type="Gene3D" id="1.20.1440.90">
    <property type="entry name" value="Phosphoenolpyruvate/pyruvate domain"/>
    <property type="match status" value="1"/>
</dbReference>
<evidence type="ECO:0000256" key="8">
    <source>
        <dbReference type="ARBA" id="ARBA00023300"/>
    </source>
</evidence>
<evidence type="ECO:0000256" key="1">
    <source>
        <dbReference type="ARBA" id="ARBA00001946"/>
    </source>
</evidence>
<dbReference type="Pfam" id="PF00311">
    <property type="entry name" value="PEPcase"/>
    <property type="match status" value="1"/>
</dbReference>
<dbReference type="Proteomes" id="UP001595840">
    <property type="component" value="Unassembled WGS sequence"/>
</dbReference>
<dbReference type="PRINTS" id="PR00150">
    <property type="entry name" value="PEPCARBXLASE"/>
</dbReference>
<dbReference type="PANTHER" id="PTHR30523">
    <property type="entry name" value="PHOSPHOENOLPYRUVATE CARBOXYLASE"/>
    <property type="match status" value="1"/>
</dbReference>
<dbReference type="PROSITE" id="PS00393">
    <property type="entry name" value="PEPCASE_2"/>
    <property type="match status" value="1"/>
</dbReference>
<comment type="catalytic activity">
    <reaction evidence="9 10">
        <text>oxaloacetate + phosphate = phosphoenolpyruvate + hydrogencarbonate</text>
        <dbReference type="Rhea" id="RHEA:28370"/>
        <dbReference type="ChEBI" id="CHEBI:16452"/>
        <dbReference type="ChEBI" id="CHEBI:17544"/>
        <dbReference type="ChEBI" id="CHEBI:43474"/>
        <dbReference type="ChEBI" id="CHEBI:58702"/>
        <dbReference type="EC" id="4.1.1.31"/>
    </reaction>
</comment>
<feature type="active site" evidence="10 12">
    <location>
        <position position="536"/>
    </location>
</feature>
<dbReference type="InterPro" id="IPR021135">
    <property type="entry name" value="PEP_COase"/>
</dbReference>
<dbReference type="EC" id="4.1.1.31" evidence="4 10"/>
<comment type="cofactor">
    <cofactor evidence="1 10">
        <name>Mg(2+)</name>
        <dbReference type="ChEBI" id="CHEBI:18420"/>
    </cofactor>
</comment>
<evidence type="ECO:0000256" key="9">
    <source>
        <dbReference type="ARBA" id="ARBA00048995"/>
    </source>
</evidence>
<evidence type="ECO:0000313" key="13">
    <source>
        <dbReference type="EMBL" id="MFC4362506.1"/>
    </source>
</evidence>
<dbReference type="PROSITE" id="PS00781">
    <property type="entry name" value="PEPCASE_1"/>
    <property type="match status" value="1"/>
</dbReference>
<dbReference type="InterPro" id="IPR018129">
    <property type="entry name" value="PEP_COase_Lys_AS"/>
</dbReference>
<dbReference type="NCBIfam" id="NF000584">
    <property type="entry name" value="PRK00009.1"/>
    <property type="match status" value="1"/>
</dbReference>
<dbReference type="HAMAP" id="MF_00595">
    <property type="entry name" value="PEPcase_type1"/>
    <property type="match status" value="1"/>
</dbReference>
<feature type="active site" evidence="10 11">
    <location>
        <position position="134"/>
    </location>
</feature>
<keyword evidence="8 10" id="KW-0120">Carbon dioxide fixation</keyword>
<protein>
    <recommendedName>
        <fullName evidence="5 10">Phosphoenolpyruvate carboxylase</fullName>
        <shortName evidence="10">PEPC</shortName>
        <shortName evidence="10">PEPCase</shortName>
        <ecNumber evidence="4 10">4.1.1.31</ecNumber>
    </recommendedName>
</protein>
<organism evidence="13 14">
    <name type="scientific">Simiduia curdlanivorans</name>
    <dbReference type="NCBI Taxonomy" id="1492769"/>
    <lineage>
        <taxon>Bacteria</taxon>
        <taxon>Pseudomonadati</taxon>
        <taxon>Pseudomonadota</taxon>
        <taxon>Gammaproteobacteria</taxon>
        <taxon>Cellvibrionales</taxon>
        <taxon>Cellvibrionaceae</taxon>
        <taxon>Simiduia</taxon>
    </lineage>
</organism>
<comment type="caution">
    <text evidence="13">The sequence shown here is derived from an EMBL/GenBank/DDBJ whole genome shotgun (WGS) entry which is preliminary data.</text>
</comment>
<reference evidence="14" key="1">
    <citation type="journal article" date="2019" name="Int. J. Syst. Evol. Microbiol.">
        <title>The Global Catalogue of Microorganisms (GCM) 10K type strain sequencing project: providing services to taxonomists for standard genome sequencing and annotation.</title>
        <authorList>
            <consortium name="The Broad Institute Genomics Platform"/>
            <consortium name="The Broad Institute Genome Sequencing Center for Infectious Disease"/>
            <person name="Wu L."/>
            <person name="Ma J."/>
        </authorList>
    </citation>
    <scope>NUCLEOTIDE SEQUENCE [LARGE SCALE GENOMIC DNA]</scope>
    <source>
        <strain evidence="14">CECT 8570</strain>
    </source>
</reference>
<evidence type="ECO:0000256" key="12">
    <source>
        <dbReference type="PROSITE-ProRule" id="PRU10112"/>
    </source>
</evidence>
<evidence type="ECO:0000256" key="10">
    <source>
        <dbReference type="HAMAP-Rule" id="MF_00595"/>
    </source>
</evidence>
<dbReference type="EMBL" id="JBHSCX010000006">
    <property type="protein sequence ID" value="MFC4362506.1"/>
    <property type="molecule type" value="Genomic_DNA"/>
</dbReference>
<evidence type="ECO:0000256" key="2">
    <source>
        <dbReference type="ARBA" id="ARBA00003670"/>
    </source>
</evidence>
<dbReference type="InterPro" id="IPR022805">
    <property type="entry name" value="PEP_COase_bac/pln-type"/>
</dbReference>
<proteinExistence type="inferred from homology"/>
<evidence type="ECO:0000256" key="5">
    <source>
        <dbReference type="ARBA" id="ARBA00022419"/>
    </source>
</evidence>
<dbReference type="GO" id="GO:0008964">
    <property type="term" value="F:phosphoenolpyruvate carboxylase activity"/>
    <property type="evidence" value="ECO:0007669"/>
    <property type="project" value="UniProtKB-EC"/>
</dbReference>
<comment type="function">
    <text evidence="2 10">Forms oxaloacetate, a four-carbon dicarboxylic acid source for the tricarboxylic acid cycle.</text>
</comment>
<evidence type="ECO:0000256" key="3">
    <source>
        <dbReference type="ARBA" id="ARBA00008346"/>
    </source>
</evidence>